<dbReference type="PANTHER" id="PTHR42825:SF2">
    <property type="entry name" value="BRANCHED-CHAIN-AMINO-ACID AMINOTRANSFERASE 3, CHLOROPLASTIC-RELATED"/>
    <property type="match status" value="1"/>
</dbReference>
<comment type="caution">
    <text evidence="10">The sequence shown here is derived from an EMBL/GenBank/DDBJ whole genome shotgun (WGS) entry which is preliminary data.</text>
</comment>
<keyword evidence="8" id="KW-0028">Amino-acid biosynthesis</keyword>
<keyword evidence="8" id="KW-0100">Branched-chain amino acid biosynthesis</keyword>
<sequence length="297" mass="34287">MDNGKISTDGALVNNKNIEVNISSASIRYGISVFEAPKMFLLGSDIYIFRFQDYFNRLKTSCKFLNIELPLDSNKLLYDIKKFIEFVPWQESYALRINVFCPYESELLGEVECALTLSYLDIGIRSKSGVSSKVIKRSNLIRTSNNNLYMIKSPSHYINARKELYSDIEFDDILYVNEKENICELSRSNIFLIKDRTVYTPDLGSGILDGITRKLIIDLCQEHNILIEIKELNYSKLSDFDSAFCVGTTNGITPIRNIDKNIHFDTNNLLLAEIVNYYKEVFSKKGVEKYKEWFVKL</sequence>
<protein>
    <recommendedName>
        <fullName evidence="8">Branched-chain-amino-acid aminotransferase</fullName>
        <ecNumber evidence="8">2.6.1.42</ecNumber>
    </recommendedName>
</protein>
<accession>A0A0U0DA14</accession>
<dbReference type="AlphaFoldDB" id="A0A0U0DA14"/>
<dbReference type="InterPro" id="IPR005786">
    <property type="entry name" value="B_amino_transII"/>
</dbReference>
<dbReference type="InterPro" id="IPR036038">
    <property type="entry name" value="Aminotransferase-like"/>
</dbReference>
<comment type="catalytic activity">
    <reaction evidence="8">
        <text>L-leucine + 2-oxoglutarate = 4-methyl-2-oxopentanoate + L-glutamate</text>
        <dbReference type="Rhea" id="RHEA:18321"/>
        <dbReference type="ChEBI" id="CHEBI:16810"/>
        <dbReference type="ChEBI" id="CHEBI:17865"/>
        <dbReference type="ChEBI" id="CHEBI:29985"/>
        <dbReference type="ChEBI" id="CHEBI:57427"/>
        <dbReference type="EC" id="2.6.1.42"/>
    </reaction>
</comment>
<comment type="similarity">
    <text evidence="2 6">Belongs to the class-IV pyridoxal-phosphate-dependent aminotransferase family.</text>
</comment>
<keyword evidence="5 7" id="KW-0663">Pyridoxal phosphate</keyword>
<dbReference type="Gene3D" id="3.30.470.10">
    <property type="match status" value="1"/>
</dbReference>
<gene>
    <name evidence="10" type="primary">ilvE_1</name>
    <name evidence="10" type="ORF">ERS019316_00215</name>
</gene>
<evidence type="ECO:0000256" key="8">
    <source>
        <dbReference type="RuleBase" id="RU004517"/>
    </source>
</evidence>
<dbReference type="InterPro" id="IPR001544">
    <property type="entry name" value="Aminotrans_IV"/>
</dbReference>
<evidence type="ECO:0000256" key="6">
    <source>
        <dbReference type="RuleBase" id="RU004106"/>
    </source>
</evidence>
<dbReference type="Pfam" id="PF01063">
    <property type="entry name" value="Aminotran_4"/>
    <property type="match status" value="1"/>
</dbReference>
<comment type="cofactor">
    <cofactor evidence="1 7">
        <name>pyridoxal 5'-phosphate</name>
        <dbReference type="ChEBI" id="CHEBI:597326"/>
    </cofactor>
</comment>
<dbReference type="PANTHER" id="PTHR42825">
    <property type="entry name" value="AMINO ACID AMINOTRANSFERASE"/>
    <property type="match status" value="1"/>
</dbReference>
<evidence type="ECO:0000256" key="5">
    <source>
        <dbReference type="ARBA" id="ARBA00022898"/>
    </source>
</evidence>
<dbReference type="RefSeq" id="WP_000368610.1">
    <property type="nucleotide sequence ID" value="NZ_AP018937.1"/>
</dbReference>
<evidence type="ECO:0000256" key="3">
    <source>
        <dbReference type="ARBA" id="ARBA00022576"/>
    </source>
</evidence>
<dbReference type="InterPro" id="IPR043132">
    <property type="entry name" value="BCAT-like_C"/>
</dbReference>
<proteinExistence type="inferred from homology"/>
<comment type="catalytic activity">
    <reaction evidence="8">
        <text>L-isoleucine + 2-oxoglutarate = (S)-3-methyl-2-oxopentanoate + L-glutamate</text>
        <dbReference type="Rhea" id="RHEA:24801"/>
        <dbReference type="ChEBI" id="CHEBI:16810"/>
        <dbReference type="ChEBI" id="CHEBI:29985"/>
        <dbReference type="ChEBI" id="CHEBI:35146"/>
        <dbReference type="ChEBI" id="CHEBI:58045"/>
        <dbReference type="EC" id="2.6.1.42"/>
    </reaction>
</comment>
<dbReference type="InterPro" id="IPR018300">
    <property type="entry name" value="Aminotrans_IV_CS"/>
</dbReference>
<name>A0A0U0DA14_STREE</name>
<reference evidence="10 11" key="1">
    <citation type="submission" date="2015-03" db="EMBL/GenBank/DDBJ databases">
        <authorList>
            <consortium name="Pathogen Informatics"/>
            <person name="Murphy D."/>
        </authorList>
    </citation>
    <scope>NUCLEOTIDE SEQUENCE [LARGE SCALE GENOMIC DNA]</scope>
    <source>
        <strain evidence="11">type strain: N</strain>
    </source>
</reference>
<dbReference type="Proteomes" id="UP000040910">
    <property type="component" value="Unassembled WGS sequence"/>
</dbReference>
<comment type="catalytic activity">
    <reaction evidence="8">
        <text>L-valine + 2-oxoglutarate = 3-methyl-2-oxobutanoate + L-glutamate</text>
        <dbReference type="Rhea" id="RHEA:24813"/>
        <dbReference type="ChEBI" id="CHEBI:11851"/>
        <dbReference type="ChEBI" id="CHEBI:16810"/>
        <dbReference type="ChEBI" id="CHEBI:29985"/>
        <dbReference type="ChEBI" id="CHEBI:57762"/>
        <dbReference type="EC" id="2.6.1.42"/>
    </reaction>
</comment>
<dbReference type="CDD" id="cd00449">
    <property type="entry name" value="PLPDE_IV"/>
    <property type="match status" value="1"/>
</dbReference>
<evidence type="ECO:0000256" key="4">
    <source>
        <dbReference type="ARBA" id="ARBA00022679"/>
    </source>
</evidence>
<comment type="pathway">
    <text evidence="9">Amino-acid biosynthesis; L-leucine biosynthesis; L-leucine from 3-methyl-2-oxobutanoate: step 4/4.</text>
</comment>
<dbReference type="GO" id="GO:0008652">
    <property type="term" value="P:amino acid biosynthetic process"/>
    <property type="evidence" value="ECO:0007669"/>
    <property type="project" value="UniProtKB-KW"/>
</dbReference>
<keyword evidence="4 8" id="KW-0808">Transferase</keyword>
<evidence type="ECO:0000256" key="1">
    <source>
        <dbReference type="ARBA" id="ARBA00001933"/>
    </source>
</evidence>
<comment type="pathway">
    <text evidence="9">Amino-acid biosynthesis; L-isoleucine biosynthesis; L-isoleucine from 2-oxobutanoate: step 4/4.</text>
</comment>
<comment type="pathway">
    <text evidence="9">Amino-acid biosynthesis; L-valine biosynthesis; L-valine from pyruvate: step 4/4.</text>
</comment>
<evidence type="ECO:0000256" key="2">
    <source>
        <dbReference type="ARBA" id="ARBA00009320"/>
    </source>
</evidence>
<dbReference type="EC" id="2.6.1.42" evidence="8"/>
<evidence type="ECO:0000256" key="9">
    <source>
        <dbReference type="RuleBase" id="RU004519"/>
    </source>
</evidence>
<organism evidence="10 11">
    <name type="scientific">Streptococcus pneumoniae</name>
    <dbReference type="NCBI Taxonomy" id="1313"/>
    <lineage>
        <taxon>Bacteria</taxon>
        <taxon>Bacillati</taxon>
        <taxon>Bacillota</taxon>
        <taxon>Bacilli</taxon>
        <taxon>Lactobacillales</taxon>
        <taxon>Streptococcaceae</taxon>
        <taxon>Streptococcus</taxon>
    </lineage>
</organism>
<dbReference type="GO" id="GO:0009082">
    <property type="term" value="P:branched-chain amino acid biosynthetic process"/>
    <property type="evidence" value="ECO:0007669"/>
    <property type="project" value="UniProtKB-KW"/>
</dbReference>
<dbReference type="SUPFAM" id="SSF56752">
    <property type="entry name" value="D-aminoacid aminotransferase-like PLP-dependent enzymes"/>
    <property type="match status" value="1"/>
</dbReference>
<keyword evidence="3 8" id="KW-0032">Aminotransferase</keyword>
<evidence type="ECO:0000313" key="11">
    <source>
        <dbReference type="Proteomes" id="UP000040910"/>
    </source>
</evidence>
<dbReference type="EMBL" id="CKLF01000002">
    <property type="protein sequence ID" value="CIV04921.1"/>
    <property type="molecule type" value="Genomic_DNA"/>
</dbReference>
<evidence type="ECO:0000313" key="10">
    <source>
        <dbReference type="EMBL" id="CIV04921.1"/>
    </source>
</evidence>
<dbReference type="PROSITE" id="PS00770">
    <property type="entry name" value="AA_TRANSFER_CLASS_4"/>
    <property type="match status" value="1"/>
</dbReference>
<dbReference type="InterPro" id="IPR043131">
    <property type="entry name" value="BCAT-like_N"/>
</dbReference>
<dbReference type="Gene3D" id="3.20.10.10">
    <property type="entry name" value="D-amino Acid Aminotransferase, subunit A, domain 2"/>
    <property type="match status" value="1"/>
</dbReference>
<dbReference type="GO" id="GO:0004084">
    <property type="term" value="F:branched-chain-amino-acid transaminase activity"/>
    <property type="evidence" value="ECO:0007669"/>
    <property type="project" value="UniProtKB-EC"/>
</dbReference>
<evidence type="ECO:0000256" key="7">
    <source>
        <dbReference type="RuleBase" id="RU004516"/>
    </source>
</evidence>